<dbReference type="AlphaFoldDB" id="A0A9D0ZXM8"/>
<protein>
    <submittedName>
        <fullName evidence="1">DUF3793 family protein</fullName>
    </submittedName>
</protein>
<dbReference type="InterPro" id="IPR024523">
    <property type="entry name" value="DUF3793"/>
</dbReference>
<evidence type="ECO:0000313" key="2">
    <source>
        <dbReference type="Proteomes" id="UP000886886"/>
    </source>
</evidence>
<gene>
    <name evidence="1" type="ORF">IAB26_08545</name>
</gene>
<dbReference type="Pfam" id="PF12672">
    <property type="entry name" value="DUF3793"/>
    <property type="match status" value="1"/>
</dbReference>
<proteinExistence type="predicted"/>
<organism evidence="1 2">
    <name type="scientific">Candidatus Limivivens merdigallinarum</name>
    <dbReference type="NCBI Taxonomy" id="2840859"/>
    <lineage>
        <taxon>Bacteria</taxon>
        <taxon>Bacillati</taxon>
        <taxon>Bacillota</taxon>
        <taxon>Clostridia</taxon>
        <taxon>Lachnospirales</taxon>
        <taxon>Lachnospiraceae</taxon>
        <taxon>Lachnospiraceae incertae sedis</taxon>
        <taxon>Candidatus Limivivens</taxon>
    </lineage>
</organism>
<evidence type="ECO:0000313" key="1">
    <source>
        <dbReference type="EMBL" id="HIQ96598.1"/>
    </source>
</evidence>
<reference evidence="1" key="1">
    <citation type="submission" date="2020-10" db="EMBL/GenBank/DDBJ databases">
        <authorList>
            <person name="Gilroy R."/>
        </authorList>
    </citation>
    <scope>NUCLEOTIDE SEQUENCE</scope>
    <source>
        <strain evidence="1">ChiSjej3B21-11622</strain>
    </source>
</reference>
<dbReference type="EMBL" id="DVFT01000128">
    <property type="protein sequence ID" value="HIQ96598.1"/>
    <property type="molecule type" value="Genomic_DNA"/>
</dbReference>
<dbReference type="Proteomes" id="UP000886886">
    <property type="component" value="Unassembled WGS sequence"/>
</dbReference>
<sequence>MLRSSLERSLIEHCSPVLAGLKAANLLSYVCEDLREVEGFLQKEGRELAEKGVALAILRKKENRLLLYVYREELLKALLERPAIREFLEGYGYKESSIAYSLRRLGERLGRKEEFPHEIGVFLDYPLGDVKGFIENQGRNCKCTGCWKVYCDECEAKRTFQKFEQCRQFYLMRFLAGCNVVQLAAGGL</sequence>
<name>A0A9D0ZXM8_9FIRM</name>
<accession>A0A9D0ZXM8</accession>
<reference evidence="1" key="2">
    <citation type="journal article" date="2021" name="PeerJ">
        <title>Extensive microbial diversity within the chicken gut microbiome revealed by metagenomics and culture.</title>
        <authorList>
            <person name="Gilroy R."/>
            <person name="Ravi A."/>
            <person name="Getino M."/>
            <person name="Pursley I."/>
            <person name="Horton D.L."/>
            <person name="Alikhan N.F."/>
            <person name="Baker D."/>
            <person name="Gharbi K."/>
            <person name="Hall N."/>
            <person name="Watson M."/>
            <person name="Adriaenssens E.M."/>
            <person name="Foster-Nyarko E."/>
            <person name="Jarju S."/>
            <person name="Secka A."/>
            <person name="Antonio M."/>
            <person name="Oren A."/>
            <person name="Chaudhuri R.R."/>
            <person name="La Ragione R."/>
            <person name="Hildebrand F."/>
            <person name="Pallen M.J."/>
        </authorList>
    </citation>
    <scope>NUCLEOTIDE SEQUENCE</scope>
    <source>
        <strain evidence="1">ChiSjej3B21-11622</strain>
    </source>
</reference>
<comment type="caution">
    <text evidence="1">The sequence shown here is derived from an EMBL/GenBank/DDBJ whole genome shotgun (WGS) entry which is preliminary data.</text>
</comment>